<dbReference type="GO" id="GO:0009052">
    <property type="term" value="P:pentose-phosphate shunt, non-oxidative branch"/>
    <property type="evidence" value="ECO:0007669"/>
    <property type="project" value="InterPro"/>
</dbReference>
<dbReference type="Pfam" id="PF06026">
    <property type="entry name" value="Rib_5-P_isom_A"/>
    <property type="match status" value="2"/>
</dbReference>
<name>A0AAD9VFT2_ACRCE</name>
<gene>
    <name evidence="6" type="ORF">P5673_002542</name>
</gene>
<organism evidence="6 7">
    <name type="scientific">Acropora cervicornis</name>
    <name type="common">Staghorn coral</name>
    <dbReference type="NCBI Taxonomy" id="6130"/>
    <lineage>
        <taxon>Eukaryota</taxon>
        <taxon>Metazoa</taxon>
        <taxon>Cnidaria</taxon>
        <taxon>Anthozoa</taxon>
        <taxon>Hexacorallia</taxon>
        <taxon>Scleractinia</taxon>
        <taxon>Astrocoeniina</taxon>
        <taxon>Acroporidae</taxon>
        <taxon>Acropora</taxon>
    </lineage>
</organism>
<evidence type="ECO:0000256" key="2">
    <source>
        <dbReference type="ARBA" id="ARBA00008088"/>
    </source>
</evidence>
<dbReference type="PANTHER" id="PTHR11934:SF0">
    <property type="entry name" value="RIBOSE-5-PHOSPHATE ISOMERASE"/>
    <property type="match status" value="1"/>
</dbReference>
<evidence type="ECO:0000313" key="7">
    <source>
        <dbReference type="Proteomes" id="UP001249851"/>
    </source>
</evidence>
<accession>A0AAD9VFT2</accession>
<dbReference type="AlphaFoldDB" id="A0AAD9VFT2"/>
<dbReference type="InterPro" id="IPR037171">
    <property type="entry name" value="NagB/RpiA_transferase-like"/>
</dbReference>
<comment type="similarity">
    <text evidence="2">Belongs to the ribose 5-phosphate isomerase family.</text>
</comment>
<reference evidence="6" key="1">
    <citation type="journal article" date="2023" name="G3 (Bethesda)">
        <title>Whole genome assembly and annotation of the endangered Caribbean coral Acropora cervicornis.</title>
        <authorList>
            <person name="Selwyn J.D."/>
            <person name="Vollmer S.V."/>
        </authorList>
    </citation>
    <scope>NUCLEOTIDE SEQUENCE</scope>
    <source>
        <strain evidence="6">K2</strain>
    </source>
</reference>
<dbReference type="EMBL" id="JARQWQ010000004">
    <property type="protein sequence ID" value="KAK2572315.1"/>
    <property type="molecule type" value="Genomic_DNA"/>
</dbReference>
<comment type="caution">
    <text evidence="6">The sequence shown here is derived from an EMBL/GenBank/DDBJ whole genome shotgun (WGS) entry which is preliminary data.</text>
</comment>
<evidence type="ECO:0000256" key="5">
    <source>
        <dbReference type="ARBA" id="ARBA00029734"/>
    </source>
</evidence>
<keyword evidence="7" id="KW-1185">Reference proteome</keyword>
<dbReference type="GO" id="GO:0006014">
    <property type="term" value="P:D-ribose metabolic process"/>
    <property type="evidence" value="ECO:0007669"/>
    <property type="project" value="TreeGrafter"/>
</dbReference>
<protein>
    <recommendedName>
        <fullName evidence="3">ribose-5-phosphate isomerase</fullName>
        <ecNumber evidence="3">5.3.1.6</ecNumber>
    </recommendedName>
    <alternativeName>
        <fullName evidence="5">Phosphoriboisomerase</fullName>
    </alternativeName>
</protein>
<evidence type="ECO:0000256" key="3">
    <source>
        <dbReference type="ARBA" id="ARBA00011959"/>
    </source>
</evidence>
<comment type="pathway">
    <text evidence="1">Carbohydrate degradation; pentose phosphate pathway; D-ribose 5-phosphate from D-ribulose 5-phosphate (non-oxidative stage): step 1/1.</text>
</comment>
<dbReference type="Gene3D" id="3.40.50.1360">
    <property type="match status" value="2"/>
</dbReference>
<evidence type="ECO:0000256" key="4">
    <source>
        <dbReference type="ARBA" id="ARBA00023235"/>
    </source>
</evidence>
<dbReference type="GO" id="GO:0005737">
    <property type="term" value="C:cytoplasm"/>
    <property type="evidence" value="ECO:0007669"/>
    <property type="project" value="TreeGrafter"/>
</dbReference>
<dbReference type="InterPro" id="IPR004788">
    <property type="entry name" value="Ribose5P_isomerase_type_A"/>
</dbReference>
<sequence length="195" mass="21363">MDLSGPLLRVRGAVWCISRFISTVQKAMDLGKRAAARHAVDTYVKDNQALGIGSGSTIVFAVEKIAERVKNENLNLVCIPTSFQARQLITQHKLRLSDLDTHPELDVTIDGADEVDRNLIAIKGGGKDSKELGQSGPVVTDNDNFILDCQFDKVYDWKELNTQLNLIPGVVETGLFVNMAECAIFGQMDGTVSTR</sequence>
<proteinExistence type="inferred from homology"/>
<keyword evidence="4 6" id="KW-0413">Isomerase</keyword>
<evidence type="ECO:0000313" key="6">
    <source>
        <dbReference type="EMBL" id="KAK2572315.1"/>
    </source>
</evidence>
<dbReference type="Gene3D" id="3.30.70.260">
    <property type="match status" value="1"/>
</dbReference>
<dbReference type="GO" id="GO:0004751">
    <property type="term" value="F:ribose-5-phosphate isomerase activity"/>
    <property type="evidence" value="ECO:0007669"/>
    <property type="project" value="UniProtKB-EC"/>
</dbReference>
<dbReference type="SUPFAM" id="SSF75445">
    <property type="entry name" value="D-ribose-5-phosphate isomerase (RpiA), lid domain"/>
    <property type="match status" value="1"/>
</dbReference>
<dbReference type="EC" id="5.3.1.6" evidence="3"/>
<evidence type="ECO:0000256" key="1">
    <source>
        <dbReference type="ARBA" id="ARBA00004988"/>
    </source>
</evidence>
<dbReference type="Proteomes" id="UP001249851">
    <property type="component" value="Unassembled WGS sequence"/>
</dbReference>
<dbReference type="CDD" id="cd01398">
    <property type="entry name" value="RPI_A"/>
    <property type="match status" value="1"/>
</dbReference>
<dbReference type="PANTHER" id="PTHR11934">
    <property type="entry name" value="RIBOSE-5-PHOSPHATE ISOMERASE"/>
    <property type="match status" value="1"/>
</dbReference>
<dbReference type="SUPFAM" id="SSF100950">
    <property type="entry name" value="NagB/RpiA/CoA transferase-like"/>
    <property type="match status" value="1"/>
</dbReference>
<reference evidence="6" key="2">
    <citation type="journal article" date="2023" name="Science">
        <title>Genomic signatures of disease resistance in endangered staghorn corals.</title>
        <authorList>
            <person name="Vollmer S.V."/>
            <person name="Selwyn J.D."/>
            <person name="Despard B.A."/>
            <person name="Roesel C.L."/>
        </authorList>
    </citation>
    <scope>NUCLEOTIDE SEQUENCE</scope>
    <source>
        <strain evidence="6">K2</strain>
    </source>
</reference>